<name>U3GYG1_9CORY</name>
<dbReference type="Proteomes" id="UP000016943">
    <property type="component" value="Chromosome"/>
</dbReference>
<keyword evidence="1" id="KW-0472">Membrane</keyword>
<feature type="domain" description="Thioredoxin-like fold" evidence="2">
    <location>
        <begin position="77"/>
        <end position="224"/>
    </location>
</feature>
<dbReference type="InterPro" id="IPR036249">
    <property type="entry name" value="Thioredoxin-like_sf"/>
</dbReference>
<protein>
    <recommendedName>
        <fullName evidence="2">Thioredoxin-like fold domain-containing protein</fullName>
    </recommendedName>
</protein>
<dbReference type="eggNOG" id="COG1651">
    <property type="taxonomic scope" value="Bacteria"/>
</dbReference>
<dbReference type="PATRIC" id="fig|1348662.3.peg.1630"/>
<evidence type="ECO:0000313" key="3">
    <source>
        <dbReference type="EMBL" id="AGU15758.1"/>
    </source>
</evidence>
<keyword evidence="4" id="KW-1185">Reference proteome</keyword>
<dbReference type="KEGG" id="caz:CARG_08235"/>
<dbReference type="InterPro" id="IPR012336">
    <property type="entry name" value="Thioredoxin-like_fold"/>
</dbReference>
<accession>U3GYG1</accession>
<dbReference type="OrthoDB" id="117402at2"/>
<organism evidence="3 4">
    <name type="scientific">Corynebacterium argentoratense DSM 44202</name>
    <dbReference type="NCBI Taxonomy" id="1348662"/>
    <lineage>
        <taxon>Bacteria</taxon>
        <taxon>Bacillati</taxon>
        <taxon>Actinomycetota</taxon>
        <taxon>Actinomycetes</taxon>
        <taxon>Mycobacteriales</taxon>
        <taxon>Corynebacteriaceae</taxon>
        <taxon>Corynebacterium</taxon>
    </lineage>
</organism>
<dbReference type="GeneID" id="78250392"/>
<proteinExistence type="predicted"/>
<dbReference type="RefSeq" id="WP_021012152.1">
    <property type="nucleotide sequence ID" value="NC_022198.1"/>
</dbReference>
<evidence type="ECO:0000256" key="1">
    <source>
        <dbReference type="SAM" id="Phobius"/>
    </source>
</evidence>
<dbReference type="Gene3D" id="3.40.30.10">
    <property type="entry name" value="Glutaredoxin"/>
    <property type="match status" value="1"/>
</dbReference>
<dbReference type="SUPFAM" id="SSF52833">
    <property type="entry name" value="Thioredoxin-like"/>
    <property type="match status" value="1"/>
</dbReference>
<reference evidence="3 4" key="1">
    <citation type="journal article" date="2013" name="Genome Announc.">
        <title>Whole-Genome Sequence of the Clinical Strain Corynebacterium argentoratense DSM 44202, Isolated from a Human Throat Specimen.</title>
        <authorList>
            <person name="Bomholt C."/>
            <person name="Glaub A."/>
            <person name="Gravermann K."/>
            <person name="Albersmeier A."/>
            <person name="Brinkrolf K."/>
            <person name="Ruckert C."/>
            <person name="Tauch A."/>
        </authorList>
    </citation>
    <scope>NUCLEOTIDE SEQUENCE [LARGE SCALE GENOMIC DNA]</scope>
    <source>
        <strain evidence="3">DSM 44202</strain>
    </source>
</reference>
<dbReference type="AlphaFoldDB" id="U3GYG1"/>
<dbReference type="Pfam" id="PF13462">
    <property type="entry name" value="Thioredoxin_4"/>
    <property type="match status" value="1"/>
</dbReference>
<dbReference type="HOGENOM" id="CLU_000288_47_3_11"/>
<dbReference type="EMBL" id="CP006365">
    <property type="protein sequence ID" value="AGU15758.1"/>
    <property type="molecule type" value="Genomic_DNA"/>
</dbReference>
<keyword evidence="1" id="KW-0812">Transmembrane</keyword>
<gene>
    <name evidence="3" type="ORF">CARG_08235</name>
</gene>
<evidence type="ECO:0000313" key="4">
    <source>
        <dbReference type="Proteomes" id="UP000016943"/>
    </source>
</evidence>
<evidence type="ECO:0000259" key="2">
    <source>
        <dbReference type="Pfam" id="PF13462"/>
    </source>
</evidence>
<sequence length="240" mass="25936">MSTKVKNPNEKSYGFIIALLVIIVLGLGVISYIVISGNKAQTEQREASMVAVDNLEVSYKDNAITLKSPAATADTPQVDLYEDYSCPHCAELAEAADADMLKAIEEGKLIVNVRSLNFIDQGTEANSTRAGAAALAIAKSGDAQGYWNYRAMLMRDQTMLRTSNWDNAKYGDAAVDYNVPDDVVKDIKDGADVDAMKDFANASADSLKAAIGKVSSPHILYDGKDLDLRDGTSWIKEVTN</sequence>
<keyword evidence="1" id="KW-1133">Transmembrane helix</keyword>
<feature type="transmembrane region" description="Helical" evidence="1">
    <location>
        <begin position="12"/>
        <end position="35"/>
    </location>
</feature>
<dbReference type="STRING" id="1348662.CARG_08235"/>